<evidence type="ECO:0000259" key="2">
    <source>
        <dbReference type="Pfam" id="PF02517"/>
    </source>
</evidence>
<keyword evidence="1" id="KW-0812">Transmembrane</keyword>
<proteinExistence type="predicted"/>
<dbReference type="GO" id="GO:0004175">
    <property type="term" value="F:endopeptidase activity"/>
    <property type="evidence" value="ECO:0007669"/>
    <property type="project" value="UniProtKB-ARBA"/>
</dbReference>
<dbReference type="PANTHER" id="PTHR36435">
    <property type="entry name" value="SLR1288 PROTEIN"/>
    <property type="match status" value="1"/>
</dbReference>
<dbReference type="STRING" id="662367.SAMN05216167_12342"/>
<evidence type="ECO:0000256" key="1">
    <source>
        <dbReference type="SAM" id="Phobius"/>
    </source>
</evidence>
<keyword evidence="4" id="KW-1185">Reference proteome</keyword>
<feature type="transmembrane region" description="Helical" evidence="1">
    <location>
        <begin position="160"/>
        <end position="183"/>
    </location>
</feature>
<evidence type="ECO:0000313" key="3">
    <source>
        <dbReference type="EMBL" id="SFE96167.1"/>
    </source>
</evidence>
<evidence type="ECO:0000313" key="4">
    <source>
        <dbReference type="Proteomes" id="UP000198598"/>
    </source>
</evidence>
<feature type="transmembrane region" description="Helical" evidence="1">
    <location>
        <begin position="55"/>
        <end position="79"/>
    </location>
</feature>
<feature type="domain" description="CAAX prenyl protease 2/Lysostaphin resistance protein A-like" evidence="2">
    <location>
        <begin position="159"/>
        <end position="247"/>
    </location>
</feature>
<feature type="transmembrane region" description="Helical" evidence="1">
    <location>
        <begin position="195"/>
        <end position="216"/>
    </location>
</feature>
<dbReference type="Pfam" id="PF02517">
    <property type="entry name" value="Rce1-like"/>
    <property type="match status" value="1"/>
</dbReference>
<dbReference type="InterPro" id="IPR052710">
    <property type="entry name" value="CAAX_protease"/>
</dbReference>
<dbReference type="OrthoDB" id="1523022at2"/>
<keyword evidence="1" id="KW-0472">Membrane</keyword>
<dbReference type="Proteomes" id="UP000198598">
    <property type="component" value="Unassembled WGS sequence"/>
</dbReference>
<sequence>MYKLRAALLVLGCALLGMSVGSALALLIAFLAGHINQISSLPRFIQEVAQLPNGWYILIAVQAVSHLCSYLLPALIYWYGFEKGRWTNFQSNSLKAVSGLWIGLLSVIVILPLNEFIIDWNQHLPLPRLLGTVGEWMDRKEQESALLTNQLIAFNSGHQLVIAVLVIGLIASIGEEVFFRGVIQRKLMEWTANAHLGIWLATILFSAVHFQFYGFFPRLLLGVLFGYLYYWSGNLWVAILAHLINNSLVVITLYSQQQPTWLATRLRVDTTTWFWIAASVFGGILLLFRFYQLNRRNSAELS</sequence>
<dbReference type="EMBL" id="FOLQ01000023">
    <property type="protein sequence ID" value="SFE96167.1"/>
    <property type="molecule type" value="Genomic_DNA"/>
</dbReference>
<name>A0A1I2EU83_9BACT</name>
<gene>
    <name evidence="3" type="ORF">SAMN05216167_12342</name>
</gene>
<keyword evidence="1" id="KW-1133">Transmembrane helix</keyword>
<organism evidence="3 4">
    <name type="scientific">Spirosoma endophyticum</name>
    <dbReference type="NCBI Taxonomy" id="662367"/>
    <lineage>
        <taxon>Bacteria</taxon>
        <taxon>Pseudomonadati</taxon>
        <taxon>Bacteroidota</taxon>
        <taxon>Cytophagia</taxon>
        <taxon>Cytophagales</taxon>
        <taxon>Cytophagaceae</taxon>
        <taxon>Spirosoma</taxon>
    </lineage>
</organism>
<dbReference type="RefSeq" id="WP_093833428.1">
    <property type="nucleotide sequence ID" value="NZ_FOLQ01000023.1"/>
</dbReference>
<dbReference type="PANTHER" id="PTHR36435:SF1">
    <property type="entry name" value="CAAX AMINO TERMINAL PROTEASE FAMILY PROTEIN"/>
    <property type="match status" value="1"/>
</dbReference>
<accession>A0A1I2EU83</accession>
<protein>
    <recommendedName>
        <fullName evidence="2">CAAX prenyl protease 2/Lysostaphin resistance protein A-like domain-containing protein</fullName>
    </recommendedName>
</protein>
<dbReference type="GO" id="GO:0080120">
    <property type="term" value="P:CAAX-box protein maturation"/>
    <property type="evidence" value="ECO:0007669"/>
    <property type="project" value="UniProtKB-ARBA"/>
</dbReference>
<feature type="transmembrane region" description="Helical" evidence="1">
    <location>
        <begin position="228"/>
        <end position="251"/>
    </location>
</feature>
<reference evidence="3 4" key="1">
    <citation type="submission" date="2016-10" db="EMBL/GenBank/DDBJ databases">
        <authorList>
            <person name="de Groot N.N."/>
        </authorList>
    </citation>
    <scope>NUCLEOTIDE SEQUENCE [LARGE SCALE GENOMIC DNA]</scope>
    <source>
        <strain evidence="3 4">DSM 26130</strain>
    </source>
</reference>
<dbReference type="AlphaFoldDB" id="A0A1I2EU83"/>
<feature type="transmembrane region" description="Helical" evidence="1">
    <location>
        <begin position="100"/>
        <end position="118"/>
    </location>
</feature>
<dbReference type="InterPro" id="IPR003675">
    <property type="entry name" value="Rce1/LyrA-like_dom"/>
</dbReference>
<feature type="transmembrane region" description="Helical" evidence="1">
    <location>
        <begin position="272"/>
        <end position="291"/>
    </location>
</feature>